<dbReference type="Gene3D" id="2.60.120.10">
    <property type="entry name" value="Jelly Rolls"/>
    <property type="match status" value="3"/>
</dbReference>
<sequence>MSVLLREKRNAASRRGDIFGESVQFDTPLELKSVAKSSESTNIIRQALLNNFLFYTIGHSDIDSIVDFMTEKSTVAGDVVISEGNHGDFFYVVETGLFSVSVRGNVVNSVQRGATFGELALVYNCPRTASVTCSQPGRLWALDRVTFRRLVARIQSEQIGECKSALRNVSILHALTDTQLNQLAEAAQFVKFTKGDRIIKKGERGNVLYIIKSGAVICTDVGDSHRMESVRLTENDYFGEQKEKLFLALEPITFTDGEFVIKEGDNGTAFYIIKSGSALVVKSVSNTDDNGEVTTEKRQVATLSTGNFFGEMSLLHGEPRQADVIANGHLECLSLDQGKFVELLGPIQEILNREAEERRNALKMQEQKQIKLDDLEVLRTLGSGTFGRVKLVRHKTTGVAYALKVLNKASVVAYKQQRNVVNEKSVMTQCNHPFLLKLYTTYKDAARLYLLIEFVQGGELFTYLHSTPSSPGRIPNDHARFYASHVLMALEYLHERCIVYRDLKPENLLIDPLGYLKVVDFGFAKVVDDRTYTLCGTTEYLAPELVLGKGHNRGVDYWALGILIYEMVVGHSPFAGSSQVDQMQICRNIVKEKVEFPSYVSSSCRDIISKLLERDPTKRLGMTHGGARAIRSHAWFAKLDWDAMLQKKVNAPYKPKLADAADASRFEKIKESEEEAPVYKSDGHEWDKDF</sequence>
<dbReference type="GO" id="GO:0030553">
    <property type="term" value="F:cGMP binding"/>
    <property type="evidence" value="ECO:0007669"/>
    <property type="project" value="UniProtKB-KW"/>
</dbReference>
<dbReference type="GO" id="GO:0004692">
    <property type="term" value="F:cGMP-dependent protein kinase activity"/>
    <property type="evidence" value="ECO:0007669"/>
    <property type="project" value="UniProtKB-EC"/>
</dbReference>
<dbReference type="SMART" id="SM00100">
    <property type="entry name" value="cNMP"/>
    <property type="match status" value="2"/>
</dbReference>
<dbReference type="Pfam" id="PF00069">
    <property type="entry name" value="Pkinase"/>
    <property type="match status" value="1"/>
</dbReference>
<evidence type="ECO:0000256" key="15">
    <source>
        <dbReference type="SAM" id="MobiDB-lite"/>
    </source>
</evidence>
<dbReference type="GO" id="GO:0046872">
    <property type="term" value="F:metal ion binding"/>
    <property type="evidence" value="ECO:0007669"/>
    <property type="project" value="UniProtKB-KW"/>
</dbReference>
<evidence type="ECO:0000256" key="2">
    <source>
        <dbReference type="ARBA" id="ARBA00012428"/>
    </source>
</evidence>
<keyword evidence="3" id="KW-0723">Serine/threonine-protein kinase</keyword>
<feature type="domain" description="Protein kinase" evidence="16">
    <location>
        <begin position="375"/>
        <end position="636"/>
    </location>
</feature>
<feature type="domain" description="Cyclic nucleotide-binding" evidence="17">
    <location>
        <begin position="240"/>
        <end position="361"/>
    </location>
</feature>
<feature type="domain" description="Cyclic nucleotide-binding" evidence="17">
    <location>
        <begin position="171"/>
        <end position="239"/>
    </location>
</feature>
<dbReference type="Gene3D" id="3.30.200.20">
    <property type="entry name" value="Phosphorylase Kinase, domain 1"/>
    <property type="match status" value="1"/>
</dbReference>
<dbReference type="PROSITE" id="PS00888">
    <property type="entry name" value="CNMP_BINDING_1"/>
    <property type="match status" value="2"/>
</dbReference>
<evidence type="ECO:0000256" key="3">
    <source>
        <dbReference type="ARBA" id="ARBA00022527"/>
    </source>
</evidence>
<dbReference type="InterPro" id="IPR000961">
    <property type="entry name" value="AGC-kinase_C"/>
</dbReference>
<dbReference type="PROSITE" id="PS51285">
    <property type="entry name" value="AGC_KINASE_CTER"/>
    <property type="match status" value="1"/>
</dbReference>
<dbReference type="SUPFAM" id="SSF51206">
    <property type="entry name" value="cAMP-binding domain-like"/>
    <property type="match status" value="3"/>
</dbReference>
<feature type="region of interest" description="Disordered" evidence="15">
    <location>
        <begin position="669"/>
        <end position="690"/>
    </location>
</feature>
<dbReference type="SUPFAM" id="SSF56112">
    <property type="entry name" value="Protein kinase-like (PK-like)"/>
    <property type="match status" value="1"/>
</dbReference>
<evidence type="ECO:0000256" key="10">
    <source>
        <dbReference type="ARBA" id="ARBA00047298"/>
    </source>
</evidence>
<dbReference type="InterPro" id="IPR011009">
    <property type="entry name" value="Kinase-like_dom_sf"/>
</dbReference>
<dbReference type="PROSITE" id="PS50011">
    <property type="entry name" value="PROTEIN_KINASE_DOM"/>
    <property type="match status" value="1"/>
</dbReference>
<dbReference type="GO" id="GO:0005524">
    <property type="term" value="F:ATP binding"/>
    <property type="evidence" value="ECO:0007669"/>
    <property type="project" value="UniProtKB-UniRule"/>
</dbReference>
<feature type="binding site" evidence="13 14">
    <location>
        <position position="404"/>
    </location>
    <ligand>
        <name>ATP</name>
        <dbReference type="ChEBI" id="CHEBI:30616"/>
    </ligand>
</feature>
<dbReference type="InterPro" id="IPR014710">
    <property type="entry name" value="RmlC-like_jellyroll"/>
</dbReference>
<dbReference type="Pfam" id="PF00027">
    <property type="entry name" value="cNMP_binding"/>
    <property type="match status" value="2"/>
</dbReference>
<dbReference type="AlphaFoldDB" id="A0A0W8DM48"/>
<feature type="binding site" evidence="13">
    <location>
        <begin position="381"/>
        <end position="389"/>
    </location>
    <ligand>
        <name>ATP</name>
        <dbReference type="ChEBI" id="CHEBI:30616"/>
    </ligand>
</feature>
<dbReference type="PIRSF" id="PIRSF000559">
    <property type="entry name" value="cGMP-dep_kinase"/>
    <property type="match status" value="1"/>
</dbReference>
<dbReference type="GO" id="GO:0005952">
    <property type="term" value="C:cAMP-dependent protein kinase complex"/>
    <property type="evidence" value="ECO:0007669"/>
    <property type="project" value="TreeGrafter"/>
</dbReference>
<feature type="domain" description="AGC-kinase C-terminal" evidence="18">
    <location>
        <begin position="637"/>
        <end position="690"/>
    </location>
</feature>
<organism evidence="19 20">
    <name type="scientific">Phytophthora nicotianae</name>
    <name type="common">Potato buckeye rot agent</name>
    <name type="synonym">Phytophthora parasitica</name>
    <dbReference type="NCBI Taxonomy" id="4792"/>
    <lineage>
        <taxon>Eukaryota</taxon>
        <taxon>Sar</taxon>
        <taxon>Stramenopiles</taxon>
        <taxon>Oomycota</taxon>
        <taxon>Peronosporomycetes</taxon>
        <taxon>Peronosporales</taxon>
        <taxon>Peronosporaceae</taxon>
        <taxon>Phytophthora</taxon>
    </lineage>
</organism>
<comment type="similarity">
    <text evidence="1">Belongs to the protein kinase superfamily. AGC Ser/Thr protein kinase family. cGMP subfamily.</text>
</comment>
<evidence type="ECO:0000313" key="20">
    <source>
        <dbReference type="Proteomes" id="UP000054636"/>
    </source>
</evidence>
<evidence type="ECO:0000256" key="4">
    <source>
        <dbReference type="ARBA" id="ARBA00022535"/>
    </source>
</evidence>
<dbReference type="InterPro" id="IPR017441">
    <property type="entry name" value="Protein_kinase_ATP_BS"/>
</dbReference>
<comment type="catalytic activity">
    <reaction evidence="11">
        <text>L-seryl-[protein] + ATP = O-phospho-L-seryl-[protein] + ADP + H(+)</text>
        <dbReference type="Rhea" id="RHEA:17989"/>
        <dbReference type="Rhea" id="RHEA-COMP:9863"/>
        <dbReference type="Rhea" id="RHEA-COMP:11604"/>
        <dbReference type="ChEBI" id="CHEBI:15378"/>
        <dbReference type="ChEBI" id="CHEBI:29999"/>
        <dbReference type="ChEBI" id="CHEBI:30616"/>
        <dbReference type="ChEBI" id="CHEBI:83421"/>
        <dbReference type="ChEBI" id="CHEBI:456216"/>
        <dbReference type="EC" id="2.7.11.12"/>
    </reaction>
</comment>
<feature type="compositionally biased region" description="Basic and acidic residues" evidence="15">
    <location>
        <begin position="681"/>
        <end position="690"/>
    </location>
</feature>
<dbReference type="PROSITE" id="PS00889">
    <property type="entry name" value="CNMP_BINDING_2"/>
    <property type="match status" value="2"/>
</dbReference>
<dbReference type="InterPro" id="IPR018488">
    <property type="entry name" value="cNMP-bd_CS"/>
</dbReference>
<keyword evidence="8 13" id="KW-0067">ATP-binding</keyword>
<evidence type="ECO:0000256" key="12">
    <source>
        <dbReference type="PIRSR" id="PIRSR000559-1"/>
    </source>
</evidence>
<evidence type="ECO:0000256" key="6">
    <source>
        <dbReference type="ARBA" id="ARBA00022741"/>
    </source>
</evidence>
<dbReference type="CDD" id="cd00038">
    <property type="entry name" value="CAP_ED"/>
    <property type="match status" value="2"/>
</dbReference>
<dbReference type="InterPro" id="IPR018490">
    <property type="entry name" value="cNMP-bd_dom_sf"/>
</dbReference>
<evidence type="ECO:0000256" key="14">
    <source>
        <dbReference type="PROSITE-ProRule" id="PRU10141"/>
    </source>
</evidence>
<dbReference type="InterPro" id="IPR008271">
    <property type="entry name" value="Ser/Thr_kinase_AS"/>
</dbReference>
<dbReference type="EMBL" id="LNFP01000122">
    <property type="protein sequence ID" value="KUF97244.1"/>
    <property type="molecule type" value="Genomic_DNA"/>
</dbReference>
<dbReference type="FunFam" id="1.10.510.10:FF:000005">
    <property type="entry name" value="cAMP-dependent protein kinase catalytic subunit alpha"/>
    <property type="match status" value="1"/>
</dbReference>
<dbReference type="PANTHER" id="PTHR24353:SF143">
    <property type="entry name" value="PROTEIN KINASE DOMAIN-CONTAINING PROTEIN"/>
    <property type="match status" value="1"/>
</dbReference>
<evidence type="ECO:0000259" key="18">
    <source>
        <dbReference type="PROSITE" id="PS51285"/>
    </source>
</evidence>
<keyword evidence="5" id="KW-0808">Transferase</keyword>
<evidence type="ECO:0000256" key="5">
    <source>
        <dbReference type="ARBA" id="ARBA00022679"/>
    </source>
</evidence>
<dbReference type="PRINTS" id="PR00103">
    <property type="entry name" value="CAMPKINASE"/>
</dbReference>
<keyword evidence="4" id="KW-0140">cGMP</keyword>
<feature type="active site" description="Proton acceptor" evidence="12">
    <location>
        <position position="502"/>
    </location>
</feature>
<evidence type="ECO:0000256" key="1">
    <source>
        <dbReference type="ARBA" id="ARBA00006352"/>
    </source>
</evidence>
<dbReference type="Gene3D" id="1.10.510.10">
    <property type="entry name" value="Transferase(Phosphotransferase) domain 1"/>
    <property type="match status" value="1"/>
</dbReference>
<proteinExistence type="inferred from homology"/>
<evidence type="ECO:0000259" key="17">
    <source>
        <dbReference type="PROSITE" id="PS50042"/>
    </source>
</evidence>
<protein>
    <recommendedName>
        <fullName evidence="2">cGMP-dependent protein kinase</fullName>
        <ecNumber evidence="2">2.7.11.12</ecNumber>
    </recommendedName>
</protein>
<evidence type="ECO:0000256" key="9">
    <source>
        <dbReference type="ARBA" id="ARBA00022992"/>
    </source>
</evidence>
<feature type="domain" description="Cyclic nucleotide-binding" evidence="17">
    <location>
        <begin position="53"/>
        <end position="151"/>
    </location>
</feature>
<dbReference type="PROSITE" id="PS50042">
    <property type="entry name" value="CNMP_BINDING_3"/>
    <property type="match status" value="3"/>
</dbReference>
<evidence type="ECO:0000256" key="7">
    <source>
        <dbReference type="ARBA" id="ARBA00022777"/>
    </source>
</evidence>
<dbReference type="PANTHER" id="PTHR24353">
    <property type="entry name" value="CYCLIC NUCLEOTIDE-DEPENDENT PROTEIN KINASE"/>
    <property type="match status" value="1"/>
</dbReference>
<keyword evidence="9" id="KW-0142">cGMP-binding</keyword>
<gene>
    <name evidence="19" type="ORF">AM588_10011330</name>
</gene>
<dbReference type="InterPro" id="IPR000719">
    <property type="entry name" value="Prot_kinase_dom"/>
</dbReference>
<dbReference type="InterPro" id="IPR002374">
    <property type="entry name" value="cGMP_dep_kinase"/>
</dbReference>
<evidence type="ECO:0000313" key="19">
    <source>
        <dbReference type="EMBL" id="KUF97244.1"/>
    </source>
</evidence>
<evidence type="ECO:0000256" key="11">
    <source>
        <dbReference type="ARBA" id="ARBA00047462"/>
    </source>
</evidence>
<dbReference type="PROSITE" id="PS00107">
    <property type="entry name" value="PROTEIN_KINASE_ATP"/>
    <property type="match status" value="1"/>
</dbReference>
<dbReference type="FunFam" id="3.30.200.20:FF:000042">
    <property type="entry name" value="Aurora kinase A"/>
    <property type="match status" value="1"/>
</dbReference>
<dbReference type="PROSITE" id="PS00108">
    <property type="entry name" value="PROTEIN_KINASE_ST"/>
    <property type="match status" value="1"/>
</dbReference>
<evidence type="ECO:0000256" key="8">
    <source>
        <dbReference type="ARBA" id="ARBA00022840"/>
    </source>
</evidence>
<reference evidence="19 20" key="1">
    <citation type="submission" date="2015-11" db="EMBL/GenBank/DDBJ databases">
        <title>Genomes and virulence difference between two physiological races of Phytophthora nicotianae.</title>
        <authorList>
            <person name="Liu H."/>
            <person name="Ma X."/>
            <person name="Yu H."/>
            <person name="Fang D."/>
            <person name="Li Y."/>
            <person name="Wang X."/>
            <person name="Wang W."/>
            <person name="Dong Y."/>
            <person name="Xiao B."/>
        </authorList>
    </citation>
    <scope>NUCLEOTIDE SEQUENCE [LARGE SCALE GENOMIC DNA]</scope>
    <source>
        <strain evidence="20">race 1</strain>
    </source>
</reference>
<accession>A0A0W8DM48</accession>
<dbReference type="CDD" id="cd05580">
    <property type="entry name" value="STKc_PKA_like"/>
    <property type="match status" value="1"/>
</dbReference>
<keyword evidence="6 13" id="KW-0547">Nucleotide-binding</keyword>
<dbReference type="EC" id="2.7.11.12" evidence="2"/>
<name>A0A0W8DM48_PHYNI</name>
<comment type="catalytic activity">
    <reaction evidence="10">
        <text>L-threonyl-[protein] + ATP = O-phospho-L-threonyl-[protein] + ADP + H(+)</text>
        <dbReference type="Rhea" id="RHEA:46608"/>
        <dbReference type="Rhea" id="RHEA-COMP:11060"/>
        <dbReference type="Rhea" id="RHEA-COMP:11605"/>
        <dbReference type="ChEBI" id="CHEBI:15378"/>
        <dbReference type="ChEBI" id="CHEBI:30013"/>
        <dbReference type="ChEBI" id="CHEBI:30616"/>
        <dbReference type="ChEBI" id="CHEBI:61977"/>
        <dbReference type="ChEBI" id="CHEBI:456216"/>
        <dbReference type="EC" id="2.7.11.12"/>
    </reaction>
</comment>
<dbReference type="SMART" id="SM00220">
    <property type="entry name" value="S_TKc"/>
    <property type="match status" value="1"/>
</dbReference>
<dbReference type="GO" id="GO:0004691">
    <property type="term" value="F:cAMP-dependent protein kinase activity"/>
    <property type="evidence" value="ECO:0007669"/>
    <property type="project" value="TreeGrafter"/>
</dbReference>
<evidence type="ECO:0000256" key="13">
    <source>
        <dbReference type="PIRSR" id="PIRSR000559-2"/>
    </source>
</evidence>
<keyword evidence="7" id="KW-0418">Kinase</keyword>
<comment type="caution">
    <text evidence="19">The sequence shown here is derived from an EMBL/GenBank/DDBJ whole genome shotgun (WGS) entry which is preliminary data.</text>
</comment>
<dbReference type="InterPro" id="IPR000595">
    <property type="entry name" value="cNMP-bd_dom"/>
</dbReference>
<dbReference type="GO" id="GO:0009653">
    <property type="term" value="P:anatomical structure morphogenesis"/>
    <property type="evidence" value="ECO:0007669"/>
    <property type="project" value="UniProtKB-ARBA"/>
</dbReference>
<dbReference type="Proteomes" id="UP000054636">
    <property type="component" value="Unassembled WGS sequence"/>
</dbReference>
<evidence type="ECO:0000259" key="16">
    <source>
        <dbReference type="PROSITE" id="PS50011"/>
    </source>
</evidence>